<dbReference type="PROSITE" id="PS50109">
    <property type="entry name" value="HIS_KIN"/>
    <property type="match status" value="1"/>
</dbReference>
<keyword evidence="5" id="KW-0808">Transferase</keyword>
<accession>A0A4R7LLC7</accession>
<dbReference type="Gene3D" id="1.10.287.130">
    <property type="match status" value="1"/>
</dbReference>
<dbReference type="RefSeq" id="WP_134011716.1">
    <property type="nucleotide sequence ID" value="NZ_SOBH01000001.1"/>
</dbReference>
<keyword evidence="10 11" id="KW-0472">Membrane</keyword>
<dbReference type="SMART" id="SM00388">
    <property type="entry name" value="HisKA"/>
    <property type="match status" value="1"/>
</dbReference>
<dbReference type="InterPro" id="IPR003661">
    <property type="entry name" value="HisK_dim/P_dom"/>
</dbReference>
<keyword evidence="4" id="KW-0597">Phosphoprotein</keyword>
<dbReference type="PANTHER" id="PTHR45436:SF1">
    <property type="entry name" value="SENSOR PROTEIN QSEC"/>
    <property type="match status" value="1"/>
</dbReference>
<protein>
    <recommendedName>
        <fullName evidence="3">histidine kinase</fullName>
        <ecNumber evidence="3">2.7.13.3</ecNumber>
    </recommendedName>
</protein>
<evidence type="ECO:0000256" key="7">
    <source>
        <dbReference type="ARBA" id="ARBA00022777"/>
    </source>
</evidence>
<evidence type="ECO:0000256" key="1">
    <source>
        <dbReference type="ARBA" id="ARBA00000085"/>
    </source>
</evidence>
<feature type="domain" description="HAMP" evidence="13">
    <location>
        <begin position="185"/>
        <end position="236"/>
    </location>
</feature>
<keyword evidence="9" id="KW-0902">Two-component regulatory system</keyword>
<dbReference type="Proteomes" id="UP000294563">
    <property type="component" value="Unassembled WGS sequence"/>
</dbReference>
<dbReference type="PROSITE" id="PS50885">
    <property type="entry name" value="HAMP"/>
    <property type="match status" value="1"/>
</dbReference>
<dbReference type="InterPro" id="IPR003594">
    <property type="entry name" value="HATPase_dom"/>
</dbReference>
<dbReference type="SMART" id="SM00387">
    <property type="entry name" value="HATPase_c"/>
    <property type="match status" value="1"/>
</dbReference>
<evidence type="ECO:0000256" key="4">
    <source>
        <dbReference type="ARBA" id="ARBA00022553"/>
    </source>
</evidence>
<evidence type="ECO:0000256" key="3">
    <source>
        <dbReference type="ARBA" id="ARBA00012438"/>
    </source>
</evidence>
<evidence type="ECO:0000259" key="13">
    <source>
        <dbReference type="PROSITE" id="PS50885"/>
    </source>
</evidence>
<evidence type="ECO:0000313" key="14">
    <source>
        <dbReference type="EMBL" id="TDT76767.1"/>
    </source>
</evidence>
<dbReference type="GO" id="GO:0000155">
    <property type="term" value="F:phosphorelay sensor kinase activity"/>
    <property type="evidence" value="ECO:0007669"/>
    <property type="project" value="InterPro"/>
</dbReference>
<keyword evidence="15" id="KW-1185">Reference proteome</keyword>
<dbReference type="PANTHER" id="PTHR45436">
    <property type="entry name" value="SENSOR HISTIDINE KINASE YKOH"/>
    <property type="match status" value="1"/>
</dbReference>
<evidence type="ECO:0000256" key="11">
    <source>
        <dbReference type="SAM" id="Phobius"/>
    </source>
</evidence>
<evidence type="ECO:0000256" key="2">
    <source>
        <dbReference type="ARBA" id="ARBA00004370"/>
    </source>
</evidence>
<comment type="caution">
    <text evidence="14">The sequence shown here is derived from an EMBL/GenBank/DDBJ whole genome shotgun (WGS) entry which is preliminary data.</text>
</comment>
<dbReference type="OrthoDB" id="913606at2"/>
<dbReference type="GO" id="GO:0005886">
    <property type="term" value="C:plasma membrane"/>
    <property type="evidence" value="ECO:0007669"/>
    <property type="project" value="TreeGrafter"/>
</dbReference>
<dbReference type="InterPro" id="IPR036890">
    <property type="entry name" value="HATPase_C_sf"/>
</dbReference>
<keyword evidence="6 11" id="KW-0812">Transmembrane</keyword>
<reference evidence="14 15" key="1">
    <citation type="submission" date="2019-03" db="EMBL/GenBank/DDBJ databases">
        <title>Genomic Encyclopedia of Archaeal and Bacterial Type Strains, Phase II (KMG-II): from individual species to whole genera.</title>
        <authorList>
            <person name="Goeker M."/>
        </authorList>
    </citation>
    <scope>NUCLEOTIDE SEQUENCE [LARGE SCALE GENOMIC DNA]</scope>
    <source>
        <strain evidence="14 15">DSM 29467</strain>
    </source>
</reference>
<feature type="transmembrane region" description="Helical" evidence="11">
    <location>
        <begin position="161"/>
        <end position="184"/>
    </location>
</feature>
<dbReference type="EMBL" id="SOBH01000001">
    <property type="protein sequence ID" value="TDT76767.1"/>
    <property type="molecule type" value="Genomic_DNA"/>
</dbReference>
<evidence type="ECO:0000256" key="9">
    <source>
        <dbReference type="ARBA" id="ARBA00023012"/>
    </source>
</evidence>
<dbReference type="SUPFAM" id="SSF55874">
    <property type="entry name" value="ATPase domain of HSP90 chaperone/DNA topoisomerase II/histidine kinase"/>
    <property type="match status" value="1"/>
</dbReference>
<evidence type="ECO:0000256" key="6">
    <source>
        <dbReference type="ARBA" id="ARBA00022692"/>
    </source>
</evidence>
<dbReference type="SUPFAM" id="SSF47384">
    <property type="entry name" value="Homodimeric domain of signal transducing histidine kinase"/>
    <property type="match status" value="1"/>
</dbReference>
<organism evidence="14 15">
    <name type="scientific">Litoreibacter halocynthiae</name>
    <dbReference type="NCBI Taxonomy" id="1242689"/>
    <lineage>
        <taxon>Bacteria</taxon>
        <taxon>Pseudomonadati</taxon>
        <taxon>Pseudomonadota</taxon>
        <taxon>Alphaproteobacteria</taxon>
        <taxon>Rhodobacterales</taxon>
        <taxon>Roseobacteraceae</taxon>
        <taxon>Litoreibacter</taxon>
    </lineage>
</organism>
<keyword evidence="8 11" id="KW-1133">Transmembrane helix</keyword>
<dbReference type="AlphaFoldDB" id="A0A4R7LLC7"/>
<dbReference type="InterPro" id="IPR050428">
    <property type="entry name" value="TCS_sensor_his_kinase"/>
</dbReference>
<dbReference type="Pfam" id="PF02518">
    <property type="entry name" value="HATPase_c"/>
    <property type="match status" value="1"/>
</dbReference>
<dbReference type="InterPro" id="IPR003660">
    <property type="entry name" value="HAMP_dom"/>
</dbReference>
<dbReference type="InterPro" id="IPR036097">
    <property type="entry name" value="HisK_dim/P_sf"/>
</dbReference>
<feature type="domain" description="Histidine kinase" evidence="12">
    <location>
        <begin position="244"/>
        <end position="457"/>
    </location>
</feature>
<dbReference type="Gene3D" id="6.10.340.10">
    <property type="match status" value="1"/>
</dbReference>
<dbReference type="Gene3D" id="3.30.565.10">
    <property type="entry name" value="Histidine kinase-like ATPase, C-terminal domain"/>
    <property type="match status" value="1"/>
</dbReference>
<dbReference type="EC" id="2.7.13.3" evidence="3"/>
<evidence type="ECO:0000256" key="10">
    <source>
        <dbReference type="ARBA" id="ARBA00023136"/>
    </source>
</evidence>
<name>A0A4R7LLC7_9RHOB</name>
<dbReference type="CDD" id="cd00075">
    <property type="entry name" value="HATPase"/>
    <property type="match status" value="1"/>
</dbReference>
<gene>
    <name evidence="14" type="ORF">BDE40_0038</name>
</gene>
<evidence type="ECO:0000259" key="12">
    <source>
        <dbReference type="PROSITE" id="PS50109"/>
    </source>
</evidence>
<comment type="catalytic activity">
    <reaction evidence="1">
        <text>ATP + protein L-histidine = ADP + protein N-phospho-L-histidine.</text>
        <dbReference type="EC" id="2.7.13.3"/>
    </reaction>
</comment>
<sequence length="457" mass="49027">MKQPTSIRKRLFFQLAAVAAVLSLAFVMVVRGVASQAAEGTQDDILAASATAIADSLTSEDGKVTLELPYSALSMLGTINEDRVFYRVMVQGETLTGYADLPVTRSPRRLDTPAFSTEIYRGDEVRVASVLRRVANTATGSEVVVSVAQTRSGLAAISRRITITATSVGLLFFLLATTLSLLAANSALRPLRRMTGAVTRRGPSDLRPVTAEAPKELVPLVDALNSFMGRLRSSLSRTEDLISEAAHRVRTPLATVRTQAEVTHRKLNKPEHKKAIRDMIRAIDESSRSAGQILDHAMVTFRADSLALDPLDLAALINETCDRLAPTAGLKDIALLRELPDRPVPFNGDGIMLQAALHNILDNAIKYSPEDSDITVRIASGSELRISIADQGRGFGGMDLKDLTTRYSRGANVGDVVGSGLGLTIADEVAHAHGGRLELSHSKEGQGACVSLILPYV</sequence>
<evidence type="ECO:0000313" key="15">
    <source>
        <dbReference type="Proteomes" id="UP000294563"/>
    </source>
</evidence>
<evidence type="ECO:0000256" key="5">
    <source>
        <dbReference type="ARBA" id="ARBA00022679"/>
    </source>
</evidence>
<dbReference type="InterPro" id="IPR013727">
    <property type="entry name" value="2CSK_N"/>
</dbReference>
<dbReference type="PRINTS" id="PR00344">
    <property type="entry name" value="BCTRLSENSOR"/>
</dbReference>
<evidence type="ECO:0000256" key="8">
    <source>
        <dbReference type="ARBA" id="ARBA00022989"/>
    </source>
</evidence>
<dbReference type="Pfam" id="PF08521">
    <property type="entry name" value="2CSK_N"/>
    <property type="match status" value="1"/>
</dbReference>
<dbReference type="InterPro" id="IPR005467">
    <property type="entry name" value="His_kinase_dom"/>
</dbReference>
<dbReference type="InterPro" id="IPR004358">
    <property type="entry name" value="Sig_transdc_His_kin-like_C"/>
</dbReference>
<comment type="subcellular location">
    <subcellularLocation>
        <location evidence="2">Membrane</location>
    </subcellularLocation>
</comment>
<proteinExistence type="predicted"/>
<dbReference type="CDD" id="cd00082">
    <property type="entry name" value="HisKA"/>
    <property type="match status" value="1"/>
</dbReference>
<keyword evidence="7 14" id="KW-0418">Kinase</keyword>